<proteinExistence type="predicted"/>
<protein>
    <recommendedName>
        <fullName evidence="1">Thioredoxin domain-containing protein</fullName>
    </recommendedName>
</protein>
<dbReference type="PANTHER" id="PTHR10438:SF468">
    <property type="entry name" value="THIOREDOXIN-1-RELATED"/>
    <property type="match status" value="1"/>
</dbReference>
<dbReference type="PROSITE" id="PS51352">
    <property type="entry name" value="THIOREDOXIN_2"/>
    <property type="match status" value="1"/>
</dbReference>
<dbReference type="InterPro" id="IPR036249">
    <property type="entry name" value="Thioredoxin-like_sf"/>
</dbReference>
<evidence type="ECO:0000259" key="1">
    <source>
        <dbReference type="PROSITE" id="PS51352"/>
    </source>
</evidence>
<reference evidence="2" key="1">
    <citation type="journal article" date="2020" name="Nature">
        <title>Giant virus diversity and host interactions through global metagenomics.</title>
        <authorList>
            <person name="Schulz F."/>
            <person name="Roux S."/>
            <person name="Paez-Espino D."/>
            <person name="Jungbluth S."/>
            <person name="Walsh D.A."/>
            <person name="Denef V.J."/>
            <person name="McMahon K.D."/>
            <person name="Konstantinidis K.T."/>
            <person name="Eloe-Fadrosh E.A."/>
            <person name="Kyrpides N.C."/>
            <person name="Woyke T."/>
        </authorList>
    </citation>
    <scope>NUCLEOTIDE SEQUENCE</scope>
    <source>
        <strain evidence="2">GVMAG-M-3300009159-65</strain>
    </source>
</reference>
<dbReference type="InterPro" id="IPR013766">
    <property type="entry name" value="Thioredoxin_domain"/>
</dbReference>
<evidence type="ECO:0000313" key="2">
    <source>
        <dbReference type="EMBL" id="QHT32060.1"/>
    </source>
</evidence>
<dbReference type="SUPFAM" id="SSF52833">
    <property type="entry name" value="Thioredoxin-like"/>
    <property type="match status" value="1"/>
</dbReference>
<sequence length="115" mass="13437">MESREDFKEYLKNSDCETTIIKFGATWCKPCQTVAPILKKLNEEYKNKKYNYLDLDVDKCSDLYSFLKQKKMVNGIPVVLFYKKCNYDENHYYVPSGGVTGASNDIVKLYKKFLS</sequence>
<dbReference type="Gene3D" id="3.40.30.10">
    <property type="entry name" value="Glutaredoxin"/>
    <property type="match status" value="1"/>
</dbReference>
<dbReference type="CDD" id="cd02947">
    <property type="entry name" value="TRX_family"/>
    <property type="match status" value="1"/>
</dbReference>
<dbReference type="PANTHER" id="PTHR10438">
    <property type="entry name" value="THIOREDOXIN"/>
    <property type="match status" value="1"/>
</dbReference>
<feature type="domain" description="Thioredoxin" evidence="1">
    <location>
        <begin position="1"/>
        <end position="115"/>
    </location>
</feature>
<dbReference type="Pfam" id="PF00085">
    <property type="entry name" value="Thioredoxin"/>
    <property type="match status" value="1"/>
</dbReference>
<dbReference type="AlphaFoldDB" id="A0A6C0EUZ8"/>
<accession>A0A6C0EUZ8</accession>
<dbReference type="EMBL" id="MN738930">
    <property type="protein sequence ID" value="QHT32060.1"/>
    <property type="molecule type" value="Genomic_DNA"/>
</dbReference>
<organism evidence="2">
    <name type="scientific">viral metagenome</name>
    <dbReference type="NCBI Taxonomy" id="1070528"/>
    <lineage>
        <taxon>unclassified sequences</taxon>
        <taxon>metagenomes</taxon>
        <taxon>organismal metagenomes</taxon>
    </lineage>
</organism>
<dbReference type="InterPro" id="IPR050620">
    <property type="entry name" value="Thioredoxin_H-type-like"/>
</dbReference>
<name>A0A6C0EUZ8_9ZZZZ</name>